<evidence type="ECO:0000313" key="3">
    <source>
        <dbReference type="Proteomes" id="UP000192911"/>
    </source>
</evidence>
<evidence type="ECO:0000256" key="1">
    <source>
        <dbReference type="SAM" id="MobiDB-lite"/>
    </source>
</evidence>
<dbReference type="Proteomes" id="UP000192911">
    <property type="component" value="Unassembled WGS sequence"/>
</dbReference>
<evidence type="ECO:0000313" key="2">
    <source>
        <dbReference type="EMBL" id="SMF06947.1"/>
    </source>
</evidence>
<proteinExistence type="predicted"/>
<dbReference type="STRING" id="28094.SAMN06295900_102263"/>
<feature type="compositionally biased region" description="Basic and acidic residues" evidence="1">
    <location>
        <begin position="274"/>
        <end position="291"/>
    </location>
</feature>
<reference evidence="3" key="1">
    <citation type="submission" date="2017-04" db="EMBL/GenBank/DDBJ databases">
        <authorList>
            <person name="Varghese N."/>
            <person name="Submissions S."/>
        </authorList>
    </citation>
    <scope>NUCLEOTIDE SEQUENCE [LARGE SCALE GENOMIC DNA]</scope>
    <source>
        <strain evidence="3">Ballard 720</strain>
    </source>
</reference>
<dbReference type="EMBL" id="FXAH01000002">
    <property type="protein sequence ID" value="SMF06947.1"/>
    <property type="molecule type" value="Genomic_DNA"/>
</dbReference>
<organism evidence="2 3">
    <name type="scientific">Trinickia caryophylli</name>
    <name type="common">Paraburkholderia caryophylli</name>
    <dbReference type="NCBI Taxonomy" id="28094"/>
    <lineage>
        <taxon>Bacteria</taxon>
        <taxon>Pseudomonadati</taxon>
        <taxon>Pseudomonadota</taxon>
        <taxon>Betaproteobacteria</taxon>
        <taxon>Burkholderiales</taxon>
        <taxon>Burkholderiaceae</taxon>
        <taxon>Trinickia</taxon>
    </lineage>
</organism>
<feature type="region of interest" description="Disordered" evidence="1">
    <location>
        <begin position="265"/>
        <end position="291"/>
    </location>
</feature>
<protein>
    <submittedName>
        <fullName evidence="2">Uncharacterized protein</fullName>
    </submittedName>
</protein>
<keyword evidence="3" id="KW-1185">Reference proteome</keyword>
<accession>A0A1X7D1D1</accession>
<sequence length="291" mass="29846">MFSHVAGAIGRGMVAVGTGMAIDRMSRLKNAKKTPGIDAVDARKSGPSHWSPLPATGDQHLSAFRGRFAPNNDSNIVGQALEAQIQKRMLLGEKVSTALSDPSAALQQLQQNVAQVGRELHTLRGAAKVATGEATISNAEAAEIARAAARDSALGAYGALKGLVKSAYAASTTSAEGAKQASAAVVERASHEAAEIGLGVGITNTVARGVSMIPHPAAKWVAAGIQVTGTMAAGAQISQTMHEIGGTSEHASATMQAMAKTLRSKVGDAGARTGDADVRRAEPASFDPRHW</sequence>
<gene>
    <name evidence="2" type="ORF">SAMN06295900_102263</name>
</gene>
<dbReference type="AlphaFoldDB" id="A0A1X7D1D1"/>
<name>A0A1X7D1D1_TRICW</name>
<feature type="region of interest" description="Disordered" evidence="1">
    <location>
        <begin position="33"/>
        <end position="53"/>
    </location>
</feature>